<reference evidence="2" key="1">
    <citation type="journal article" date="2020" name="Stud. Mycol.">
        <title>101 Dothideomycetes genomes: a test case for predicting lifestyles and emergence of pathogens.</title>
        <authorList>
            <person name="Haridas S."/>
            <person name="Albert R."/>
            <person name="Binder M."/>
            <person name="Bloem J."/>
            <person name="Labutti K."/>
            <person name="Salamov A."/>
            <person name="Andreopoulos B."/>
            <person name="Baker S."/>
            <person name="Barry K."/>
            <person name="Bills G."/>
            <person name="Bluhm B."/>
            <person name="Cannon C."/>
            <person name="Castanera R."/>
            <person name="Culley D."/>
            <person name="Daum C."/>
            <person name="Ezra D."/>
            <person name="Gonzalez J."/>
            <person name="Henrissat B."/>
            <person name="Kuo A."/>
            <person name="Liang C."/>
            <person name="Lipzen A."/>
            <person name="Lutzoni F."/>
            <person name="Magnuson J."/>
            <person name="Mondo S."/>
            <person name="Nolan M."/>
            <person name="Ohm R."/>
            <person name="Pangilinan J."/>
            <person name="Park H.-J."/>
            <person name="Ramirez L."/>
            <person name="Alfaro M."/>
            <person name="Sun H."/>
            <person name="Tritt A."/>
            <person name="Yoshinaga Y."/>
            <person name="Zwiers L.-H."/>
            <person name="Turgeon B."/>
            <person name="Goodwin S."/>
            <person name="Spatafora J."/>
            <person name="Crous P."/>
            <person name="Grigoriev I."/>
        </authorList>
    </citation>
    <scope>NUCLEOTIDE SEQUENCE</scope>
    <source>
        <strain evidence="2">CBS 122367</strain>
    </source>
</reference>
<dbReference type="InterPro" id="IPR038966">
    <property type="entry name" value="TMA17"/>
</dbReference>
<dbReference type="PANTHER" id="PTHR40422">
    <property type="entry name" value="TRANSLATION MACHINERY-ASSOCIATED PROTEIN 17"/>
    <property type="match status" value="1"/>
</dbReference>
<dbReference type="PANTHER" id="PTHR40422:SF1">
    <property type="entry name" value="TRANSLATION MACHINERY-ASSOCIATED PROTEIN 17"/>
    <property type="match status" value="1"/>
</dbReference>
<feature type="compositionally biased region" description="Acidic residues" evidence="1">
    <location>
        <begin position="139"/>
        <end position="149"/>
    </location>
</feature>
<proteinExistence type="predicted"/>
<organism evidence="2 3">
    <name type="scientific">Lentithecium fluviatile CBS 122367</name>
    <dbReference type="NCBI Taxonomy" id="1168545"/>
    <lineage>
        <taxon>Eukaryota</taxon>
        <taxon>Fungi</taxon>
        <taxon>Dikarya</taxon>
        <taxon>Ascomycota</taxon>
        <taxon>Pezizomycotina</taxon>
        <taxon>Dothideomycetes</taxon>
        <taxon>Pleosporomycetidae</taxon>
        <taxon>Pleosporales</taxon>
        <taxon>Massarineae</taxon>
        <taxon>Lentitheciaceae</taxon>
        <taxon>Lentithecium</taxon>
    </lineage>
</organism>
<name>A0A6G1J7D2_9PLEO</name>
<keyword evidence="3" id="KW-1185">Reference proteome</keyword>
<protein>
    <submittedName>
        <fullName evidence="2">Uncharacterized protein</fullName>
    </submittedName>
</protein>
<dbReference type="GO" id="GO:0030674">
    <property type="term" value="F:protein-macromolecule adaptor activity"/>
    <property type="evidence" value="ECO:0007669"/>
    <property type="project" value="TreeGrafter"/>
</dbReference>
<dbReference type="EMBL" id="MU005576">
    <property type="protein sequence ID" value="KAF2686464.1"/>
    <property type="molecule type" value="Genomic_DNA"/>
</dbReference>
<feature type="region of interest" description="Disordered" evidence="1">
    <location>
        <begin position="93"/>
        <end position="149"/>
    </location>
</feature>
<sequence>MSAESLPISSERFSKALQDLSLSSLYLKVAELRNSIAHLDKSNAELEEFVRVEQDKDCYEALVENKEVIARMEERIALIKKEVMEVRGLPWQPEDGAKMVEPGERPIANAGAAEQNGTTTATANTRTNGVTSEQRDGNAGDEAEEGVFL</sequence>
<gene>
    <name evidence="2" type="ORF">K458DRAFT_415825</name>
</gene>
<feature type="compositionally biased region" description="Basic and acidic residues" evidence="1">
    <location>
        <begin position="95"/>
        <end position="104"/>
    </location>
</feature>
<evidence type="ECO:0000256" key="1">
    <source>
        <dbReference type="SAM" id="MobiDB-lite"/>
    </source>
</evidence>
<evidence type="ECO:0000313" key="3">
    <source>
        <dbReference type="Proteomes" id="UP000799291"/>
    </source>
</evidence>
<dbReference type="GO" id="GO:0070682">
    <property type="term" value="P:proteasome regulatory particle assembly"/>
    <property type="evidence" value="ECO:0007669"/>
    <property type="project" value="InterPro"/>
</dbReference>
<dbReference type="OrthoDB" id="548474at2759"/>
<dbReference type="Proteomes" id="UP000799291">
    <property type="component" value="Unassembled WGS sequence"/>
</dbReference>
<evidence type="ECO:0000313" key="2">
    <source>
        <dbReference type="EMBL" id="KAF2686464.1"/>
    </source>
</evidence>
<accession>A0A6G1J7D2</accession>
<feature type="compositionally biased region" description="Low complexity" evidence="1">
    <location>
        <begin position="108"/>
        <end position="129"/>
    </location>
</feature>
<dbReference type="AlphaFoldDB" id="A0A6G1J7D2"/>